<name>A0A6G7WFB4_9LACT</name>
<evidence type="ECO:0000313" key="8">
    <source>
        <dbReference type="Proteomes" id="UP000501830"/>
    </source>
</evidence>
<keyword evidence="4" id="KW-0067">ATP-binding</keyword>
<feature type="domain" description="Thiamin pyrophosphokinase thiamin-binding" evidence="6">
    <location>
        <begin position="146"/>
        <end position="209"/>
    </location>
</feature>
<evidence type="ECO:0000313" key="7">
    <source>
        <dbReference type="EMBL" id="QIK50950.1"/>
    </source>
</evidence>
<organism evidence="7 8">
    <name type="scientific">Jeotgalibaca porci</name>
    <dbReference type="NCBI Taxonomy" id="1868793"/>
    <lineage>
        <taxon>Bacteria</taxon>
        <taxon>Bacillati</taxon>
        <taxon>Bacillota</taxon>
        <taxon>Bacilli</taxon>
        <taxon>Lactobacillales</taxon>
        <taxon>Carnobacteriaceae</taxon>
        <taxon>Jeotgalibaca</taxon>
    </lineage>
</organism>
<sequence length="216" mass="24268">MPKKAVIVAGGNKEGLKQMLAAEDRETLLIGVDGGALSLLEMGMTPDIAIGDFDSVSSGDLNRIEEKVSTVVKLPTEKDLTDTEAALEYVKEHLDVQEIEMHGLFGGRVDHMLNNLWLAFHPAYQSIIEKIVMKAEKNTVRFYKPGRHIVKKETDKKYLSFIGMTPLEKLTLMDVKYPLREETYDSPVALVSNEFLNEEMTFTFTRGLMAVVQSRD</sequence>
<evidence type="ECO:0000259" key="6">
    <source>
        <dbReference type="SMART" id="SM00983"/>
    </source>
</evidence>
<evidence type="ECO:0000256" key="1">
    <source>
        <dbReference type="ARBA" id="ARBA00022679"/>
    </source>
</evidence>
<proteinExistence type="predicted"/>
<dbReference type="InterPro" id="IPR007373">
    <property type="entry name" value="Thiamin_PyroPKinase_B1-bd"/>
</dbReference>
<keyword evidence="1 7" id="KW-0808">Transferase</keyword>
<dbReference type="Pfam" id="PF04265">
    <property type="entry name" value="TPK_B1_binding"/>
    <property type="match status" value="1"/>
</dbReference>
<keyword evidence="3 7" id="KW-0418">Kinase</keyword>
<dbReference type="RefSeq" id="WP_166061991.1">
    <property type="nucleotide sequence ID" value="NZ_CP049889.1"/>
</dbReference>
<dbReference type="GO" id="GO:0005524">
    <property type="term" value="F:ATP binding"/>
    <property type="evidence" value="ECO:0007669"/>
    <property type="project" value="UniProtKB-KW"/>
</dbReference>
<evidence type="ECO:0000256" key="2">
    <source>
        <dbReference type="ARBA" id="ARBA00022741"/>
    </source>
</evidence>
<dbReference type="GO" id="GO:0030975">
    <property type="term" value="F:thiamine binding"/>
    <property type="evidence" value="ECO:0007669"/>
    <property type="project" value="InterPro"/>
</dbReference>
<dbReference type="Pfam" id="PF04263">
    <property type="entry name" value="TPK_catalytic"/>
    <property type="match status" value="1"/>
</dbReference>
<dbReference type="GeneID" id="94552056"/>
<dbReference type="SMART" id="SM00983">
    <property type="entry name" value="TPK_B1_binding"/>
    <property type="match status" value="1"/>
</dbReference>
<evidence type="ECO:0000256" key="3">
    <source>
        <dbReference type="ARBA" id="ARBA00022777"/>
    </source>
</evidence>
<dbReference type="InterPro" id="IPR053149">
    <property type="entry name" value="TPK"/>
</dbReference>
<protein>
    <recommendedName>
        <fullName evidence="5">Thiamine diphosphokinase</fullName>
        <ecNumber evidence="5">2.7.6.2</ecNumber>
    </recommendedName>
</protein>
<dbReference type="KEGG" id="jpo:G7058_02120"/>
<dbReference type="SUPFAM" id="SSF63999">
    <property type="entry name" value="Thiamin pyrophosphokinase, catalytic domain"/>
    <property type="match status" value="1"/>
</dbReference>
<reference evidence="7 8" key="1">
    <citation type="journal article" date="2017" name="Int. J. Syst. Evol. Microbiol.">
        <title>Jeotgalibaca porci sp. nov. and Jeotgalibaca arthritidis sp. nov., isolated from pigs, and emended description of the genus Jeotgalibaca.</title>
        <authorList>
            <person name="Zamora L."/>
            <person name="Perez-Sancho M."/>
            <person name="Dominguez L."/>
            <person name="Fernandez-Garayzabal J.F."/>
            <person name="Vela A.I."/>
        </authorList>
    </citation>
    <scope>NUCLEOTIDE SEQUENCE [LARGE SCALE GENOMIC DNA]</scope>
    <source>
        <strain evidence="7 8">CCUG 69148</strain>
    </source>
</reference>
<dbReference type="PANTHER" id="PTHR41299:SF1">
    <property type="entry name" value="THIAMINE PYROPHOSPHOKINASE"/>
    <property type="match status" value="1"/>
</dbReference>
<dbReference type="EC" id="2.7.6.2" evidence="5"/>
<dbReference type="CDD" id="cd07995">
    <property type="entry name" value="TPK"/>
    <property type="match status" value="1"/>
</dbReference>
<dbReference type="NCBIfam" id="TIGR01378">
    <property type="entry name" value="thi_PPkinase"/>
    <property type="match status" value="1"/>
</dbReference>
<dbReference type="InterPro" id="IPR036759">
    <property type="entry name" value="TPK_catalytic_sf"/>
</dbReference>
<dbReference type="EMBL" id="CP049889">
    <property type="protein sequence ID" value="QIK50950.1"/>
    <property type="molecule type" value="Genomic_DNA"/>
</dbReference>
<evidence type="ECO:0000256" key="5">
    <source>
        <dbReference type="NCBIfam" id="TIGR01378"/>
    </source>
</evidence>
<accession>A0A6G7WFB4</accession>
<gene>
    <name evidence="7" type="ORF">G7058_02120</name>
</gene>
<dbReference type="GO" id="GO:0009229">
    <property type="term" value="P:thiamine diphosphate biosynthetic process"/>
    <property type="evidence" value="ECO:0007669"/>
    <property type="project" value="InterPro"/>
</dbReference>
<dbReference type="Gene3D" id="3.40.50.10240">
    <property type="entry name" value="Thiamin pyrophosphokinase, catalytic domain"/>
    <property type="match status" value="1"/>
</dbReference>
<keyword evidence="2" id="KW-0547">Nucleotide-binding</keyword>
<dbReference type="InterPro" id="IPR007371">
    <property type="entry name" value="TPK_catalytic"/>
</dbReference>
<dbReference type="InterPro" id="IPR006282">
    <property type="entry name" value="Thi_PPkinase"/>
</dbReference>
<dbReference type="AlphaFoldDB" id="A0A6G7WFB4"/>
<dbReference type="Proteomes" id="UP000501830">
    <property type="component" value="Chromosome"/>
</dbReference>
<dbReference type="PANTHER" id="PTHR41299">
    <property type="entry name" value="THIAMINE PYROPHOSPHOKINASE"/>
    <property type="match status" value="1"/>
</dbReference>
<dbReference type="GO" id="GO:0006772">
    <property type="term" value="P:thiamine metabolic process"/>
    <property type="evidence" value="ECO:0007669"/>
    <property type="project" value="UniProtKB-UniRule"/>
</dbReference>
<dbReference type="GO" id="GO:0016301">
    <property type="term" value="F:kinase activity"/>
    <property type="evidence" value="ECO:0007669"/>
    <property type="project" value="UniProtKB-KW"/>
</dbReference>
<keyword evidence="8" id="KW-1185">Reference proteome</keyword>
<evidence type="ECO:0000256" key="4">
    <source>
        <dbReference type="ARBA" id="ARBA00022840"/>
    </source>
</evidence>
<dbReference type="GO" id="GO:0004788">
    <property type="term" value="F:thiamine diphosphokinase activity"/>
    <property type="evidence" value="ECO:0007669"/>
    <property type="project" value="UniProtKB-UniRule"/>
</dbReference>